<dbReference type="AlphaFoldDB" id="A0A9N9PEZ1"/>
<organism evidence="1 2">
    <name type="scientific">Dentiscutata erythropus</name>
    <dbReference type="NCBI Taxonomy" id="1348616"/>
    <lineage>
        <taxon>Eukaryota</taxon>
        <taxon>Fungi</taxon>
        <taxon>Fungi incertae sedis</taxon>
        <taxon>Mucoromycota</taxon>
        <taxon>Glomeromycotina</taxon>
        <taxon>Glomeromycetes</taxon>
        <taxon>Diversisporales</taxon>
        <taxon>Gigasporaceae</taxon>
        <taxon>Dentiscutata</taxon>
    </lineage>
</organism>
<comment type="caution">
    <text evidence="1">The sequence shown here is derived from an EMBL/GenBank/DDBJ whole genome shotgun (WGS) entry which is preliminary data.</text>
</comment>
<feature type="non-terminal residue" evidence="1">
    <location>
        <position position="47"/>
    </location>
</feature>
<feature type="non-terminal residue" evidence="1">
    <location>
        <position position="1"/>
    </location>
</feature>
<accession>A0A9N9PEZ1</accession>
<sequence>WLAKARGIRNPHELLPYLSSGRRLTPVLNLSTSRTRRSSIYMPNDDL</sequence>
<gene>
    <name evidence="1" type="ORF">DERYTH_LOCUS25864</name>
</gene>
<dbReference type="Proteomes" id="UP000789405">
    <property type="component" value="Unassembled WGS sequence"/>
</dbReference>
<proteinExistence type="predicted"/>
<evidence type="ECO:0000313" key="1">
    <source>
        <dbReference type="EMBL" id="CAG8813826.1"/>
    </source>
</evidence>
<name>A0A9N9PEZ1_9GLOM</name>
<keyword evidence="2" id="KW-1185">Reference proteome</keyword>
<dbReference type="EMBL" id="CAJVPY010050567">
    <property type="protein sequence ID" value="CAG8813826.1"/>
    <property type="molecule type" value="Genomic_DNA"/>
</dbReference>
<reference evidence="1" key="1">
    <citation type="submission" date="2021-06" db="EMBL/GenBank/DDBJ databases">
        <authorList>
            <person name="Kallberg Y."/>
            <person name="Tangrot J."/>
            <person name="Rosling A."/>
        </authorList>
    </citation>
    <scope>NUCLEOTIDE SEQUENCE</scope>
    <source>
        <strain evidence="1">MA453B</strain>
    </source>
</reference>
<evidence type="ECO:0000313" key="2">
    <source>
        <dbReference type="Proteomes" id="UP000789405"/>
    </source>
</evidence>
<protein>
    <submittedName>
        <fullName evidence="1">24532_t:CDS:1</fullName>
    </submittedName>
</protein>